<reference evidence="4 5" key="1">
    <citation type="submission" date="2017-08" db="EMBL/GenBank/DDBJ databases">
        <title>Infants hospitalized years apart are colonized by the same room-sourced microbial strains.</title>
        <authorList>
            <person name="Brooks B."/>
            <person name="Olm M.R."/>
            <person name="Firek B.A."/>
            <person name="Baker R."/>
            <person name="Thomas B.C."/>
            <person name="Morowitz M.J."/>
            <person name="Banfield J.F."/>
        </authorList>
    </citation>
    <scope>NUCLEOTIDE SEQUENCE [LARGE SCALE GENOMIC DNA]</scope>
    <source>
        <strain evidence="4">S2_006_000_R1_57</strain>
    </source>
</reference>
<dbReference type="InterPro" id="IPR042099">
    <property type="entry name" value="ANL_N_sf"/>
</dbReference>
<evidence type="ECO:0000256" key="1">
    <source>
        <dbReference type="ARBA" id="ARBA00022450"/>
    </source>
</evidence>
<dbReference type="PROSITE" id="PS00012">
    <property type="entry name" value="PHOSPHOPANTETHEINE"/>
    <property type="match status" value="1"/>
</dbReference>
<dbReference type="Proteomes" id="UP000248606">
    <property type="component" value="Unassembled WGS sequence"/>
</dbReference>
<dbReference type="GO" id="GO:0043041">
    <property type="term" value="P:amino acid activation for nonribosomal peptide biosynthetic process"/>
    <property type="evidence" value="ECO:0007669"/>
    <property type="project" value="TreeGrafter"/>
</dbReference>
<dbReference type="InterPro" id="IPR006162">
    <property type="entry name" value="Ppantetheine_attach_site"/>
</dbReference>
<dbReference type="Gene3D" id="3.40.50.12780">
    <property type="entry name" value="N-terminal domain of ligase-like"/>
    <property type="match status" value="1"/>
</dbReference>
<accession>A0A2W5IAB9</accession>
<dbReference type="Gene3D" id="3.30.300.30">
    <property type="match status" value="1"/>
</dbReference>
<dbReference type="SUPFAM" id="SSF56801">
    <property type="entry name" value="Acetyl-CoA synthetase-like"/>
    <property type="match status" value="1"/>
</dbReference>
<dbReference type="PROSITE" id="PS50075">
    <property type="entry name" value="CARRIER"/>
    <property type="match status" value="1"/>
</dbReference>
<dbReference type="EMBL" id="QFOZ01000015">
    <property type="protein sequence ID" value="PZP88228.1"/>
    <property type="molecule type" value="Genomic_DNA"/>
</dbReference>
<dbReference type="InterPro" id="IPR045851">
    <property type="entry name" value="AMP-bd_C_sf"/>
</dbReference>
<proteinExistence type="predicted"/>
<comment type="caution">
    <text evidence="4">The sequence shown here is derived from an EMBL/GenBank/DDBJ whole genome shotgun (WGS) entry which is preliminary data.</text>
</comment>
<feature type="domain" description="Carrier" evidence="3">
    <location>
        <begin position="543"/>
        <end position="589"/>
    </location>
</feature>
<sequence>MFVTGSAMAGENFDWPLERTLYSYLVEWAHITSHHVAVIDINGEEITYEVLLSLVNSRAYFLEKKHAFGKVVISERSRDIECLVDILACSAVGAIYAPVDPRWPETRRKHIKTITNAVAIFTDTTLRETEVKAPLGDTFLERVDDPYNVPSYCFFTSGSTGEPKGALIAQTGMMNHLHSKVHLLQLGAGSVVAQTAPTTFDVSIWQFCAALLVGGTVRIVPDDISRDPHELCSLLEEKRITHIELVPTVFRELIHEIGSSVSFSGLEYVLVTGEELPLRLARDWVEKFPAVPLINAYGPTECSDDVTHAVVDGESLNSGEVPIGIPIPNTSLYVLEYAEGTWRPVSPGAQGELFVAGLCVGLGYIGRPDKTAQAFARIDGYPFRIYRTGDLVHQRADGQLVYDGRADRQIKISGVRIEPGEIENRILREIPELEDVVVVKFHPRVRERRAMVLRETTHQFLCQGDASLAAFYLPRADCLVTPKMLNSRAKRSFPRVMCPSRWIEVTDIPTTSNGKVDIKLLERHAGELLLNEVQESREGSIPGRVEQNQDSFILLVQDVLGTPVNPELTFIESGGDSLRAIQLANIVRS</sequence>
<dbReference type="InterPro" id="IPR000873">
    <property type="entry name" value="AMP-dep_synth/lig_dom"/>
</dbReference>
<name>A0A2W5IAB9_9ACTN</name>
<dbReference type="InterPro" id="IPR009081">
    <property type="entry name" value="PP-bd_ACP"/>
</dbReference>
<evidence type="ECO:0000313" key="5">
    <source>
        <dbReference type="Proteomes" id="UP000248606"/>
    </source>
</evidence>
<dbReference type="Pfam" id="PF00501">
    <property type="entry name" value="AMP-binding"/>
    <property type="match status" value="1"/>
</dbReference>
<dbReference type="GO" id="GO:0031177">
    <property type="term" value="F:phosphopantetheine binding"/>
    <property type="evidence" value="ECO:0007669"/>
    <property type="project" value="TreeGrafter"/>
</dbReference>
<dbReference type="PANTHER" id="PTHR45527:SF1">
    <property type="entry name" value="FATTY ACID SYNTHASE"/>
    <property type="match status" value="1"/>
</dbReference>
<keyword evidence="2" id="KW-0597">Phosphoprotein</keyword>
<keyword evidence="1" id="KW-0596">Phosphopantetheine</keyword>
<dbReference type="GO" id="GO:0044550">
    <property type="term" value="P:secondary metabolite biosynthetic process"/>
    <property type="evidence" value="ECO:0007669"/>
    <property type="project" value="TreeGrafter"/>
</dbReference>
<evidence type="ECO:0000313" key="4">
    <source>
        <dbReference type="EMBL" id="PZP88228.1"/>
    </source>
</evidence>
<dbReference type="AlphaFoldDB" id="A0A2W5IAB9"/>
<organism evidence="4 5">
    <name type="scientific">Lawsonella clevelandensis</name>
    <dbReference type="NCBI Taxonomy" id="1528099"/>
    <lineage>
        <taxon>Bacteria</taxon>
        <taxon>Bacillati</taxon>
        <taxon>Actinomycetota</taxon>
        <taxon>Actinomycetes</taxon>
        <taxon>Mycobacteriales</taxon>
        <taxon>Lawsonellaceae</taxon>
        <taxon>Lawsonella</taxon>
    </lineage>
</organism>
<evidence type="ECO:0000259" key="3">
    <source>
        <dbReference type="PROSITE" id="PS50075"/>
    </source>
</evidence>
<gene>
    <name evidence="4" type="ORF">DI579_07130</name>
</gene>
<dbReference type="GO" id="GO:0005737">
    <property type="term" value="C:cytoplasm"/>
    <property type="evidence" value="ECO:0007669"/>
    <property type="project" value="TreeGrafter"/>
</dbReference>
<dbReference type="PANTHER" id="PTHR45527">
    <property type="entry name" value="NONRIBOSOMAL PEPTIDE SYNTHETASE"/>
    <property type="match status" value="1"/>
</dbReference>
<feature type="non-terminal residue" evidence="4">
    <location>
        <position position="589"/>
    </location>
</feature>
<dbReference type="CDD" id="cd05930">
    <property type="entry name" value="A_NRPS"/>
    <property type="match status" value="1"/>
</dbReference>
<evidence type="ECO:0000256" key="2">
    <source>
        <dbReference type="ARBA" id="ARBA00022553"/>
    </source>
</evidence>
<protein>
    <submittedName>
        <fullName evidence="4">Surfactin synthetase subunit 1</fullName>
    </submittedName>
</protein>